<evidence type="ECO:0000256" key="2">
    <source>
        <dbReference type="ARBA" id="ARBA00007168"/>
    </source>
</evidence>
<dbReference type="PANTHER" id="PTHR12385:SF14">
    <property type="entry name" value="CHOLINE TRANSPORTER-LIKE 2"/>
    <property type="match status" value="1"/>
</dbReference>
<keyword evidence="10" id="KW-1185">Reference proteome</keyword>
<feature type="transmembrane region" description="Helical" evidence="7">
    <location>
        <begin position="340"/>
        <end position="362"/>
    </location>
</feature>
<dbReference type="PANTHER" id="PTHR12385">
    <property type="entry name" value="CHOLINE TRANSPORTER-LIKE (SLC FAMILY 44)"/>
    <property type="match status" value="1"/>
</dbReference>
<dbReference type="InterPro" id="IPR007603">
    <property type="entry name" value="Choline_transptr-like"/>
</dbReference>
<reference evidence="9 10" key="1">
    <citation type="submission" date="2024-02" db="EMBL/GenBank/DDBJ databases">
        <title>Chromosome-scale genome assembly of the rough periwinkle Littorina saxatilis.</title>
        <authorList>
            <person name="De Jode A."/>
            <person name="Faria R."/>
            <person name="Formenti G."/>
            <person name="Sims Y."/>
            <person name="Smith T.P."/>
            <person name="Tracey A."/>
            <person name="Wood J.M.D."/>
            <person name="Zagrodzka Z.B."/>
            <person name="Johannesson K."/>
            <person name="Butlin R.K."/>
            <person name="Leder E.H."/>
        </authorList>
    </citation>
    <scope>NUCLEOTIDE SEQUENCE [LARGE SCALE GENOMIC DNA]</scope>
    <source>
        <strain evidence="9">Snail1</strain>
        <tissue evidence="9">Muscle</tissue>
    </source>
</reference>
<comment type="similarity">
    <text evidence="2 7">Belongs to the CTL (choline transporter-like) family.</text>
</comment>
<evidence type="ECO:0000256" key="3">
    <source>
        <dbReference type="ARBA" id="ARBA00022692"/>
    </source>
</evidence>
<feature type="transmembrane region" description="Helical" evidence="7">
    <location>
        <begin position="467"/>
        <end position="498"/>
    </location>
</feature>
<feature type="compositionally biased region" description="Basic and acidic residues" evidence="8">
    <location>
        <begin position="16"/>
        <end position="25"/>
    </location>
</feature>
<dbReference type="Proteomes" id="UP001374579">
    <property type="component" value="Unassembled WGS sequence"/>
</dbReference>
<proteinExistence type="inferred from homology"/>
<feature type="transmembrane region" description="Helical" evidence="7">
    <location>
        <begin position="581"/>
        <end position="604"/>
    </location>
</feature>
<evidence type="ECO:0000256" key="8">
    <source>
        <dbReference type="SAM" id="MobiDB-lite"/>
    </source>
</evidence>
<feature type="transmembrane region" description="Helical" evidence="7">
    <location>
        <begin position="659"/>
        <end position="681"/>
    </location>
</feature>
<evidence type="ECO:0000313" key="9">
    <source>
        <dbReference type="EMBL" id="KAK7095488.1"/>
    </source>
</evidence>
<feature type="transmembrane region" description="Helical" evidence="7">
    <location>
        <begin position="284"/>
        <end position="305"/>
    </location>
</feature>
<comment type="subcellular location">
    <subcellularLocation>
        <location evidence="7">Cell membrane</location>
        <topology evidence="7">Multi-pass membrane protein</topology>
    </subcellularLocation>
    <subcellularLocation>
        <location evidence="1">Membrane</location>
        <topology evidence="1">Multi-pass membrane protein</topology>
    </subcellularLocation>
</comment>
<evidence type="ECO:0000256" key="4">
    <source>
        <dbReference type="ARBA" id="ARBA00022989"/>
    </source>
</evidence>
<comment type="caution">
    <text evidence="9">The sequence shown here is derived from an EMBL/GenBank/DDBJ whole genome shotgun (WGS) entry which is preliminary data.</text>
</comment>
<name>A0AAN9AYD2_9CAEN</name>
<dbReference type="GO" id="GO:0005886">
    <property type="term" value="C:plasma membrane"/>
    <property type="evidence" value="ECO:0007669"/>
    <property type="project" value="UniProtKB-SubCell"/>
</dbReference>
<sequence>MCGGGNEVEDVTSSEDGDRFGKARQHDPKFKGPLKDRSCTDIICCAIFIFFVVGMVACSVVGYARGDPIKLVYPTDSFGNICGDGDYADKPYLVFFDMLQCTKMGVAVITLGCPTPQVCVASCPTDYWVYLQTIAVETAAGGPYVSAERDKMICKYSVDPMTVSSVTTLVDDEDCAAYYVNTTSVINRCIPSIFLDVRDWAAGLTYTDGGSTYTMSSNTGGENVTASALSDASYYLAIFYEAKEFGELLYKDVVSSWWMILVGFGMAMLLCMIWIVLMRWIAGIMVWVTVGLLFCILGFAIYYSYSEYYDLKSLNATSEWGYSQAFALNFSYYLNLKETWLAFGCSLSTFTAILLLLFIFLVKRICIAIELIKEASRAVGNMFSTLFWPIFPFIMQIAFTGYWIVSVVYIASMGSSEFYSNATNTSTDGINYYLTRVPCDSNDTTLGSLCDFVKYGGDDYIIPIQVFMLFMFLWIMNFIVALSQITLAGAFASYYWAWNKPDDIPAFPLIYSFYRAIRYHLGSLAFGSFIIAVVQMIRIILEYVDHKLKGSENQVAKFFIKCLKCCFWCLEKLIKFLNKNAYIIIAIRGKNFCFSAKDAFFLIMRNIVRVIVLDKVADFLLFLSKLVCTAGVFVASFFWFKGQITWFNDYVSVPDLNYYLTPVIILTLGTYLLTCVFFSVYSMAVDTLFLCFLEDLEMNDGSAEKPYYMSKGLMSILGKKNKEEKPEKVEKKKKKKKDDK</sequence>
<keyword evidence="3 7" id="KW-0812">Transmembrane</keyword>
<feature type="region of interest" description="Disordered" evidence="8">
    <location>
        <begin position="1"/>
        <end position="25"/>
    </location>
</feature>
<gene>
    <name evidence="9" type="ORF">V1264_006886</name>
</gene>
<keyword evidence="4 7" id="KW-1133">Transmembrane helix</keyword>
<protein>
    <recommendedName>
        <fullName evidence="7">Choline transporter-like protein</fullName>
    </recommendedName>
</protein>
<evidence type="ECO:0000313" key="10">
    <source>
        <dbReference type="Proteomes" id="UP001374579"/>
    </source>
</evidence>
<feature type="compositionally biased region" description="Basic and acidic residues" evidence="8">
    <location>
        <begin position="720"/>
        <end position="730"/>
    </location>
</feature>
<organism evidence="9 10">
    <name type="scientific">Littorina saxatilis</name>
    <dbReference type="NCBI Taxonomy" id="31220"/>
    <lineage>
        <taxon>Eukaryota</taxon>
        <taxon>Metazoa</taxon>
        <taxon>Spiralia</taxon>
        <taxon>Lophotrochozoa</taxon>
        <taxon>Mollusca</taxon>
        <taxon>Gastropoda</taxon>
        <taxon>Caenogastropoda</taxon>
        <taxon>Littorinimorpha</taxon>
        <taxon>Littorinoidea</taxon>
        <taxon>Littorinidae</taxon>
        <taxon>Littorina</taxon>
    </lineage>
</organism>
<evidence type="ECO:0000256" key="1">
    <source>
        <dbReference type="ARBA" id="ARBA00004141"/>
    </source>
</evidence>
<feature type="region of interest" description="Disordered" evidence="8">
    <location>
        <begin position="719"/>
        <end position="740"/>
    </location>
</feature>
<feature type="transmembrane region" description="Helical" evidence="7">
    <location>
        <begin position="257"/>
        <end position="277"/>
    </location>
</feature>
<evidence type="ECO:0000256" key="7">
    <source>
        <dbReference type="RuleBase" id="RU368066"/>
    </source>
</evidence>
<accession>A0AAN9AYD2</accession>
<keyword evidence="5 7" id="KW-0472">Membrane</keyword>
<dbReference type="Pfam" id="PF04515">
    <property type="entry name" value="Choline_transpo"/>
    <property type="match status" value="1"/>
</dbReference>
<evidence type="ECO:0000256" key="5">
    <source>
        <dbReference type="ARBA" id="ARBA00023136"/>
    </source>
</evidence>
<evidence type="ECO:0000256" key="6">
    <source>
        <dbReference type="ARBA" id="ARBA00023180"/>
    </source>
</evidence>
<dbReference type="GO" id="GO:0022857">
    <property type="term" value="F:transmembrane transporter activity"/>
    <property type="evidence" value="ECO:0007669"/>
    <property type="project" value="UniProtKB-UniRule"/>
</dbReference>
<feature type="transmembrane region" description="Helical" evidence="7">
    <location>
        <begin position="616"/>
        <end position="639"/>
    </location>
</feature>
<dbReference type="EMBL" id="JBAMIC010000018">
    <property type="protein sequence ID" value="KAK7095488.1"/>
    <property type="molecule type" value="Genomic_DNA"/>
</dbReference>
<feature type="transmembrane region" description="Helical" evidence="7">
    <location>
        <begin position="519"/>
        <end position="541"/>
    </location>
</feature>
<feature type="transmembrane region" description="Helical" evidence="7">
    <location>
        <begin position="39"/>
        <end position="64"/>
    </location>
</feature>
<comment type="function">
    <text evidence="7">Choline transporter.</text>
</comment>
<feature type="compositionally biased region" description="Basic residues" evidence="8">
    <location>
        <begin position="731"/>
        <end position="740"/>
    </location>
</feature>
<keyword evidence="6" id="KW-0325">Glycoprotein</keyword>
<feature type="transmembrane region" description="Helical" evidence="7">
    <location>
        <begin position="383"/>
        <end position="411"/>
    </location>
</feature>
<dbReference type="AlphaFoldDB" id="A0AAN9AYD2"/>